<evidence type="ECO:0000256" key="4">
    <source>
        <dbReference type="ARBA" id="ARBA00022827"/>
    </source>
</evidence>
<dbReference type="Gene3D" id="1.10.540.10">
    <property type="entry name" value="Acyl-CoA dehydrogenase/oxidase, N-terminal domain"/>
    <property type="match status" value="1"/>
</dbReference>
<dbReference type="InterPro" id="IPR009100">
    <property type="entry name" value="AcylCoA_DH/oxidase_NM_dom_sf"/>
</dbReference>
<keyword evidence="9" id="KW-1185">Reference proteome</keyword>
<evidence type="ECO:0000313" key="8">
    <source>
        <dbReference type="EMBL" id="GHA52269.1"/>
    </source>
</evidence>
<evidence type="ECO:0000313" key="9">
    <source>
        <dbReference type="Proteomes" id="UP000653644"/>
    </source>
</evidence>
<organism evidence="8 9">
    <name type="scientific">Streptomyces canarius</name>
    <dbReference type="NCBI Taxonomy" id="285453"/>
    <lineage>
        <taxon>Bacteria</taxon>
        <taxon>Bacillati</taxon>
        <taxon>Actinomycetota</taxon>
        <taxon>Actinomycetes</taxon>
        <taxon>Kitasatosporales</taxon>
        <taxon>Streptomycetaceae</taxon>
        <taxon>Streptomyces</taxon>
    </lineage>
</organism>
<comment type="cofactor">
    <cofactor evidence="1 5">
        <name>FAD</name>
        <dbReference type="ChEBI" id="CHEBI:57692"/>
    </cofactor>
</comment>
<dbReference type="PANTHER" id="PTHR43884">
    <property type="entry name" value="ACYL-COA DEHYDROGENASE"/>
    <property type="match status" value="1"/>
</dbReference>
<accession>A0ABQ3D084</accession>
<evidence type="ECO:0000256" key="2">
    <source>
        <dbReference type="ARBA" id="ARBA00009347"/>
    </source>
</evidence>
<evidence type="ECO:0000256" key="3">
    <source>
        <dbReference type="ARBA" id="ARBA00022630"/>
    </source>
</evidence>
<proteinExistence type="inferred from homology"/>
<comment type="caution">
    <text evidence="8">The sequence shown here is derived from an EMBL/GenBank/DDBJ whole genome shotgun (WGS) entry which is preliminary data.</text>
</comment>
<dbReference type="Pfam" id="PF02770">
    <property type="entry name" value="Acyl-CoA_dh_M"/>
    <property type="match status" value="1"/>
</dbReference>
<evidence type="ECO:0000256" key="5">
    <source>
        <dbReference type="RuleBase" id="RU362125"/>
    </source>
</evidence>
<dbReference type="SUPFAM" id="SSF56645">
    <property type="entry name" value="Acyl-CoA dehydrogenase NM domain-like"/>
    <property type="match status" value="1"/>
</dbReference>
<reference evidence="9" key="1">
    <citation type="journal article" date="2019" name="Int. J. Syst. Evol. Microbiol.">
        <title>The Global Catalogue of Microorganisms (GCM) 10K type strain sequencing project: providing services to taxonomists for standard genome sequencing and annotation.</title>
        <authorList>
            <consortium name="The Broad Institute Genomics Platform"/>
            <consortium name="The Broad Institute Genome Sequencing Center for Infectious Disease"/>
            <person name="Wu L."/>
            <person name="Ma J."/>
        </authorList>
    </citation>
    <scope>NUCLEOTIDE SEQUENCE [LARGE SCALE GENOMIC DNA]</scope>
    <source>
        <strain evidence="9">JCM 4733</strain>
    </source>
</reference>
<dbReference type="SUPFAM" id="SSF47203">
    <property type="entry name" value="Acyl-CoA dehydrogenase C-terminal domain-like"/>
    <property type="match status" value="1"/>
</dbReference>
<dbReference type="InterPro" id="IPR009075">
    <property type="entry name" value="AcylCo_DH/oxidase_C"/>
</dbReference>
<evidence type="ECO:0000259" key="6">
    <source>
        <dbReference type="Pfam" id="PF00441"/>
    </source>
</evidence>
<feature type="domain" description="Acyl-CoA dehydrogenase/oxidase C-terminal" evidence="6">
    <location>
        <begin position="248"/>
        <end position="377"/>
    </location>
</feature>
<keyword evidence="4 5" id="KW-0274">FAD</keyword>
<dbReference type="PANTHER" id="PTHR43884:SF12">
    <property type="entry name" value="ISOVALERYL-COA DEHYDROGENASE, MITOCHONDRIAL-RELATED"/>
    <property type="match status" value="1"/>
</dbReference>
<dbReference type="Gene3D" id="1.20.140.10">
    <property type="entry name" value="Butyryl-CoA Dehydrogenase, subunit A, domain 3"/>
    <property type="match status" value="1"/>
</dbReference>
<gene>
    <name evidence="8" type="ORF">GCM10010345_66100</name>
</gene>
<protein>
    <submittedName>
        <fullName evidence="8">Acyl-CoA dehydrogenase</fullName>
    </submittedName>
</protein>
<keyword evidence="5" id="KW-0560">Oxidoreductase</keyword>
<comment type="similarity">
    <text evidence="2 5">Belongs to the acyl-CoA dehydrogenase family.</text>
</comment>
<name>A0ABQ3D084_9ACTN</name>
<sequence length="390" mass="41872">MLTTSEERLALLRHQVREWAAEVRPFALEVDRDPSLATGLLHLPTVALASRVQIPPPYNDRPLSIKGEVFHVTGALERAVWCEEVAWGDLGIGLASPGASMCGVLVEALGSEAQKRRFYGDLLERPTWTMFALTEPHTGSDPASLGSTFSRSDTGGIRLDGTKRFVSNAVRARFGAVFARTGPGPYHIRAALVDTSLPGYHAEPIPTIGVRAAQLGAVTLESVELSEEHMLGSGLSSLRRGLWGWSRVLDVLRPTVAAMAVGLARAAYEYVCEHRAEPSREDAARLARMAHEIDAVRHLTLSAAAAVDRNQENGHLASVAKLRAARLAVSVTRAAPAFFGAGGRIEHPLLDKYARDALAFEFMEGSQNVQRLAVAGALTRGTLDPGAPVG</sequence>
<dbReference type="Proteomes" id="UP000653644">
    <property type="component" value="Unassembled WGS sequence"/>
</dbReference>
<dbReference type="InterPro" id="IPR046373">
    <property type="entry name" value="Acyl-CoA_Oxase/DH_mid-dom_sf"/>
</dbReference>
<dbReference type="InterPro" id="IPR037069">
    <property type="entry name" value="AcylCoA_DH/ox_N_sf"/>
</dbReference>
<dbReference type="Pfam" id="PF00441">
    <property type="entry name" value="Acyl-CoA_dh_1"/>
    <property type="match status" value="1"/>
</dbReference>
<dbReference type="InterPro" id="IPR036250">
    <property type="entry name" value="AcylCo_DH-like_C"/>
</dbReference>
<dbReference type="CDD" id="cd00567">
    <property type="entry name" value="ACAD"/>
    <property type="match status" value="1"/>
</dbReference>
<dbReference type="RefSeq" id="WP_229917494.1">
    <property type="nucleotide sequence ID" value="NZ_BMVN01000031.1"/>
</dbReference>
<dbReference type="Gene3D" id="2.40.110.10">
    <property type="entry name" value="Butyryl-CoA Dehydrogenase, subunit A, domain 2"/>
    <property type="match status" value="1"/>
</dbReference>
<dbReference type="InterPro" id="IPR006091">
    <property type="entry name" value="Acyl-CoA_Oxase/DH_mid-dom"/>
</dbReference>
<dbReference type="EMBL" id="BMVN01000031">
    <property type="protein sequence ID" value="GHA52269.1"/>
    <property type="molecule type" value="Genomic_DNA"/>
</dbReference>
<evidence type="ECO:0000259" key="7">
    <source>
        <dbReference type="Pfam" id="PF02770"/>
    </source>
</evidence>
<feature type="domain" description="Acyl-CoA oxidase/dehydrogenase middle" evidence="7">
    <location>
        <begin position="131"/>
        <end position="223"/>
    </location>
</feature>
<keyword evidence="3 5" id="KW-0285">Flavoprotein</keyword>
<evidence type="ECO:0000256" key="1">
    <source>
        <dbReference type="ARBA" id="ARBA00001974"/>
    </source>
</evidence>